<feature type="domain" description="Helix-hairpin-helix DNA-binding motif class 1" evidence="1">
    <location>
        <begin position="198"/>
        <end position="217"/>
    </location>
</feature>
<proteinExistence type="predicted"/>
<dbReference type="Proteomes" id="UP000000271">
    <property type="component" value="Chromosome"/>
</dbReference>
<name>D6XWC5_BACIE</name>
<accession>D6XWC5</accession>
<dbReference type="Pfam" id="PF12836">
    <property type="entry name" value="HHH_3"/>
    <property type="match status" value="1"/>
</dbReference>
<dbReference type="GO" id="GO:0003677">
    <property type="term" value="F:DNA binding"/>
    <property type="evidence" value="ECO:0007669"/>
    <property type="project" value="InterPro"/>
</dbReference>
<dbReference type="SMART" id="SM00278">
    <property type="entry name" value="HhH1"/>
    <property type="match status" value="2"/>
</dbReference>
<dbReference type="EMBL" id="CP001791">
    <property type="protein sequence ID" value="ADH99879.1"/>
    <property type="molecule type" value="Genomic_DNA"/>
</dbReference>
<dbReference type="InterPro" id="IPR019554">
    <property type="entry name" value="Soluble_ligand-bd"/>
</dbReference>
<dbReference type="SUPFAM" id="SSF47781">
    <property type="entry name" value="RuvA domain 2-like"/>
    <property type="match status" value="1"/>
</dbReference>
<dbReference type="GO" id="GO:0015627">
    <property type="term" value="C:type II protein secretion system complex"/>
    <property type="evidence" value="ECO:0007669"/>
    <property type="project" value="TreeGrafter"/>
</dbReference>
<dbReference type="Gene3D" id="1.10.150.280">
    <property type="entry name" value="AF1531-like domain"/>
    <property type="match status" value="1"/>
</dbReference>
<reference evidence="2" key="1">
    <citation type="submission" date="2009-10" db="EMBL/GenBank/DDBJ databases">
        <title>Complete sequence of Bacillus selenitireducens MLS10.</title>
        <authorList>
            <consortium name="US DOE Joint Genome Institute"/>
            <person name="Lucas S."/>
            <person name="Copeland A."/>
            <person name="Lapidus A."/>
            <person name="Glavina del Rio T."/>
            <person name="Dalin E."/>
            <person name="Tice H."/>
            <person name="Bruce D."/>
            <person name="Goodwin L."/>
            <person name="Pitluck S."/>
            <person name="Sims D."/>
            <person name="Brettin T."/>
            <person name="Detter J.C."/>
            <person name="Han C."/>
            <person name="Larimer F."/>
            <person name="Land M."/>
            <person name="Hauser L."/>
            <person name="Kyrpides N."/>
            <person name="Ovchinnikova G."/>
            <person name="Stolz J."/>
        </authorList>
    </citation>
    <scope>NUCLEOTIDE SEQUENCE [LARGE SCALE GENOMIC DNA]</scope>
    <source>
        <strain evidence="2">MLS10</strain>
    </source>
</reference>
<dbReference type="KEGG" id="bse:Bsel_2377"/>
<evidence type="ECO:0000313" key="2">
    <source>
        <dbReference type="EMBL" id="ADH99879.1"/>
    </source>
</evidence>
<dbReference type="HOGENOM" id="CLU_052011_1_0_9"/>
<sequence>MKHVLANWKLILISAGAGFLLMLALTWFSGFSMTGATEIKEWEDWSDGDVSEFSDGAFDDLDVEEPAVQHDSGIYIDVKGAVRRPGVYRMQSDDRVLDAVMEAGGFTDTAAHDGINLASRLSDEMVVYVPYEMAGEAVGVSPENMMETAWATMEEDDGLVCLNGSDHAALETLPGIGPAKAAAIIQYRDEHGPFTNEEELVQVPGIGDKTFETLRSLIKVSGAGMP</sequence>
<dbReference type="PANTHER" id="PTHR21180:SF32">
    <property type="entry name" value="ENDONUCLEASE_EXONUCLEASE_PHOSPHATASE FAMILY DOMAIN-CONTAINING PROTEIN 1"/>
    <property type="match status" value="1"/>
</dbReference>
<evidence type="ECO:0000313" key="3">
    <source>
        <dbReference type="Proteomes" id="UP000000271"/>
    </source>
</evidence>
<dbReference type="InterPro" id="IPR004509">
    <property type="entry name" value="Competence_ComEA_HhH"/>
</dbReference>
<feature type="domain" description="Helix-hairpin-helix DNA-binding motif class 1" evidence="1">
    <location>
        <begin position="168"/>
        <end position="187"/>
    </location>
</feature>
<dbReference type="STRING" id="439292.Bsel_2377"/>
<protein>
    <submittedName>
        <fullName evidence="2">Competence protein ComEA helix-hairpin-helix repeat protein</fullName>
    </submittedName>
</protein>
<dbReference type="InterPro" id="IPR010994">
    <property type="entry name" value="RuvA_2-like"/>
</dbReference>
<gene>
    <name evidence="2" type="ordered locus">Bsel_2377</name>
</gene>
<dbReference type="Gene3D" id="3.10.560.10">
    <property type="entry name" value="Outer membrane lipoprotein wza domain like"/>
    <property type="match status" value="1"/>
</dbReference>
<dbReference type="GO" id="GO:0015628">
    <property type="term" value="P:protein secretion by the type II secretion system"/>
    <property type="evidence" value="ECO:0007669"/>
    <property type="project" value="TreeGrafter"/>
</dbReference>
<dbReference type="GO" id="GO:0006281">
    <property type="term" value="P:DNA repair"/>
    <property type="evidence" value="ECO:0007669"/>
    <property type="project" value="InterPro"/>
</dbReference>
<dbReference type="eggNOG" id="COG1555">
    <property type="taxonomic scope" value="Bacteria"/>
</dbReference>
<dbReference type="PANTHER" id="PTHR21180">
    <property type="entry name" value="ENDONUCLEASE/EXONUCLEASE/PHOSPHATASE FAMILY DOMAIN-CONTAINING PROTEIN 1"/>
    <property type="match status" value="1"/>
</dbReference>
<keyword evidence="3" id="KW-1185">Reference proteome</keyword>
<organism evidence="2 3">
    <name type="scientific">Bacillus selenitireducens (strain ATCC 700615 / DSM 15326 / MLS10)</name>
    <dbReference type="NCBI Taxonomy" id="439292"/>
    <lineage>
        <taxon>Bacteria</taxon>
        <taxon>Bacillati</taxon>
        <taxon>Bacillota</taxon>
        <taxon>Bacilli</taxon>
        <taxon>Bacillales</taxon>
        <taxon>Bacillaceae</taxon>
        <taxon>Salisediminibacterium</taxon>
    </lineage>
</organism>
<dbReference type="InterPro" id="IPR051675">
    <property type="entry name" value="Endo/Exo/Phosphatase_dom_1"/>
</dbReference>
<dbReference type="NCBIfam" id="TIGR00426">
    <property type="entry name" value="competence protein ComEA helix-hairpin-helix repeat region"/>
    <property type="match status" value="1"/>
</dbReference>
<dbReference type="RefSeq" id="WP_013173301.1">
    <property type="nucleotide sequence ID" value="NC_014219.1"/>
</dbReference>
<dbReference type="AlphaFoldDB" id="D6XWC5"/>
<dbReference type="Pfam" id="PF10531">
    <property type="entry name" value="SLBB"/>
    <property type="match status" value="1"/>
</dbReference>
<evidence type="ECO:0000259" key="1">
    <source>
        <dbReference type="SMART" id="SM00278"/>
    </source>
</evidence>
<dbReference type="InterPro" id="IPR003583">
    <property type="entry name" value="Hlx-hairpin-Hlx_DNA-bd_motif"/>
</dbReference>